<keyword evidence="1" id="KW-0547">Nucleotide-binding</keyword>
<dbReference type="InterPro" id="IPR013103">
    <property type="entry name" value="RVT_2"/>
</dbReference>
<dbReference type="PANTHER" id="PTHR48103:SF2">
    <property type="entry name" value="MIDASIN"/>
    <property type="match status" value="1"/>
</dbReference>
<sequence length="450" mass="51599">MQKIRSDNGKEYTNEIFDKFCEEAGIEHQLITPCTPQQNGNFPTTKWKILVSRDVKFIEDRQWNWEESIKMQLPEVPQYFDEDIDDVPVRGIRSLSDVYERNNVAVFEPAEFEEAEKDDKWIEAMKEELRMIEKNDAWELVDRPQHRKLDVKSAFLNGYLQEEIYVEQPEGFQVKGQEEKVYLLKKALYGLKQAPRAWYSRIDEHLQSLGFVKSPSEATLYVKGTNANLIVVSVYVDDLLVTATRPNIMFSVSLLSDSCIMPVKCIFKLPKGFDWAGSIDDMRSTTRFCFSFGSGIFSWSSKKQDVIAQSTAEAEYVAANATTKHFKIKLYHLREEQKDGAFVTALRNGDWILLDEGPTSSGKTSLVQYLAAITSHEFVWINNHEHTDVQEYLGSYVTDASGKLVFHEGVLVKGVWNGYLIVLDKLNLASSDMLEALNQLLDDNRELFCA</sequence>
<dbReference type="SUPFAM" id="SSF56672">
    <property type="entry name" value="DNA/RNA polymerases"/>
    <property type="match status" value="1"/>
</dbReference>
<dbReference type="EMBL" id="QGNW01001898">
    <property type="protein sequence ID" value="RVW28396.1"/>
    <property type="molecule type" value="Genomic_DNA"/>
</dbReference>
<organism evidence="4 5">
    <name type="scientific">Vitis vinifera</name>
    <name type="common">Grape</name>
    <dbReference type="NCBI Taxonomy" id="29760"/>
    <lineage>
        <taxon>Eukaryota</taxon>
        <taxon>Viridiplantae</taxon>
        <taxon>Streptophyta</taxon>
        <taxon>Embryophyta</taxon>
        <taxon>Tracheophyta</taxon>
        <taxon>Spermatophyta</taxon>
        <taxon>Magnoliopsida</taxon>
        <taxon>eudicotyledons</taxon>
        <taxon>Gunneridae</taxon>
        <taxon>Pentapetalae</taxon>
        <taxon>rosids</taxon>
        <taxon>Vitales</taxon>
        <taxon>Vitaceae</taxon>
        <taxon>Viteae</taxon>
        <taxon>Vitis</taxon>
    </lineage>
</organism>
<dbReference type="Gene3D" id="3.30.420.10">
    <property type="entry name" value="Ribonuclease H-like superfamily/Ribonuclease H"/>
    <property type="match status" value="1"/>
</dbReference>
<protein>
    <submittedName>
        <fullName evidence="4">Midasin</fullName>
    </submittedName>
</protein>
<dbReference type="InterPro" id="IPR012337">
    <property type="entry name" value="RNaseH-like_sf"/>
</dbReference>
<evidence type="ECO:0000313" key="5">
    <source>
        <dbReference type="Proteomes" id="UP000288805"/>
    </source>
</evidence>
<gene>
    <name evidence="4" type="primary">MDN1_2</name>
    <name evidence="4" type="ORF">CK203_109072</name>
</gene>
<dbReference type="Proteomes" id="UP000288805">
    <property type="component" value="Unassembled WGS sequence"/>
</dbReference>
<dbReference type="CDD" id="cd09272">
    <property type="entry name" value="RNase_HI_RT_Ty1"/>
    <property type="match status" value="1"/>
</dbReference>
<evidence type="ECO:0000256" key="1">
    <source>
        <dbReference type="ARBA" id="ARBA00022741"/>
    </source>
</evidence>
<dbReference type="PANTHER" id="PTHR48103">
    <property type="entry name" value="MIDASIN-RELATED"/>
    <property type="match status" value="1"/>
</dbReference>
<dbReference type="AlphaFoldDB" id="A0A438CYY6"/>
<dbReference type="InterPro" id="IPR001584">
    <property type="entry name" value="Integrase_cat-core"/>
</dbReference>
<evidence type="ECO:0000256" key="2">
    <source>
        <dbReference type="ARBA" id="ARBA00022840"/>
    </source>
</evidence>
<dbReference type="GO" id="GO:0005524">
    <property type="term" value="F:ATP binding"/>
    <property type="evidence" value="ECO:0007669"/>
    <property type="project" value="UniProtKB-KW"/>
</dbReference>
<accession>A0A438CYY6</accession>
<dbReference type="Pfam" id="PF07727">
    <property type="entry name" value="RVT_2"/>
    <property type="match status" value="1"/>
</dbReference>
<reference evidence="4 5" key="1">
    <citation type="journal article" date="2018" name="PLoS Genet.">
        <title>Population sequencing reveals clonal diversity and ancestral inbreeding in the grapevine cultivar Chardonnay.</title>
        <authorList>
            <person name="Roach M.J."/>
            <person name="Johnson D.L."/>
            <person name="Bohlmann J."/>
            <person name="van Vuuren H.J."/>
            <person name="Jones S.J."/>
            <person name="Pretorius I.S."/>
            <person name="Schmidt S.A."/>
            <person name="Borneman A.R."/>
        </authorList>
    </citation>
    <scope>NUCLEOTIDE SEQUENCE [LARGE SCALE GENOMIC DNA]</scope>
    <source>
        <strain evidence="5">cv. Chardonnay</strain>
        <tissue evidence="4">Leaf</tissue>
    </source>
</reference>
<dbReference type="GO" id="GO:0015074">
    <property type="term" value="P:DNA integration"/>
    <property type="evidence" value="ECO:0007669"/>
    <property type="project" value="InterPro"/>
</dbReference>
<proteinExistence type="predicted"/>
<dbReference type="InterPro" id="IPR036397">
    <property type="entry name" value="RNaseH_sf"/>
</dbReference>
<dbReference type="InterPro" id="IPR011704">
    <property type="entry name" value="ATPase_dyneun-rel_AAA"/>
</dbReference>
<evidence type="ECO:0000259" key="3">
    <source>
        <dbReference type="PROSITE" id="PS50994"/>
    </source>
</evidence>
<dbReference type="SUPFAM" id="SSF52540">
    <property type="entry name" value="P-loop containing nucleoside triphosphate hydrolases"/>
    <property type="match status" value="1"/>
</dbReference>
<dbReference type="SUPFAM" id="SSF53098">
    <property type="entry name" value="Ribonuclease H-like"/>
    <property type="match status" value="1"/>
</dbReference>
<dbReference type="Pfam" id="PF07728">
    <property type="entry name" value="AAA_5"/>
    <property type="match status" value="1"/>
</dbReference>
<feature type="domain" description="Integrase catalytic" evidence="3">
    <location>
        <begin position="1"/>
        <end position="43"/>
    </location>
</feature>
<dbReference type="GO" id="GO:0016887">
    <property type="term" value="F:ATP hydrolysis activity"/>
    <property type="evidence" value="ECO:0007669"/>
    <property type="project" value="InterPro"/>
</dbReference>
<comment type="caution">
    <text evidence="4">The sequence shown here is derived from an EMBL/GenBank/DDBJ whole genome shotgun (WGS) entry which is preliminary data.</text>
</comment>
<keyword evidence="2" id="KW-0067">ATP-binding</keyword>
<dbReference type="InterPro" id="IPR027417">
    <property type="entry name" value="P-loop_NTPase"/>
</dbReference>
<evidence type="ECO:0000313" key="4">
    <source>
        <dbReference type="EMBL" id="RVW28396.1"/>
    </source>
</evidence>
<dbReference type="Gene3D" id="3.40.50.300">
    <property type="entry name" value="P-loop containing nucleotide triphosphate hydrolases"/>
    <property type="match status" value="1"/>
</dbReference>
<dbReference type="PROSITE" id="PS50994">
    <property type="entry name" value="INTEGRASE"/>
    <property type="match status" value="1"/>
</dbReference>
<dbReference type="InterPro" id="IPR043502">
    <property type="entry name" value="DNA/RNA_pol_sf"/>
</dbReference>
<dbReference type="GO" id="GO:0003676">
    <property type="term" value="F:nucleic acid binding"/>
    <property type="evidence" value="ECO:0007669"/>
    <property type="project" value="InterPro"/>
</dbReference>
<name>A0A438CYY6_VITVI</name>